<dbReference type="AlphaFoldDB" id="A0AAD5XSP8"/>
<comment type="caution">
    <text evidence="17">The sequence shown here is derived from an EMBL/GenBank/DDBJ whole genome shotgun (WGS) entry which is preliminary data.</text>
</comment>
<evidence type="ECO:0000256" key="2">
    <source>
        <dbReference type="ARBA" id="ARBA00004574"/>
    </source>
</evidence>
<gene>
    <name evidence="17" type="primary">XRCC5</name>
    <name evidence="17" type="ORF">HK099_000496</name>
</gene>
<dbReference type="Gene3D" id="2.40.290.10">
    <property type="match status" value="1"/>
</dbReference>
<dbReference type="InterPro" id="IPR016194">
    <property type="entry name" value="SPOC-like_C_dom_sf"/>
</dbReference>
<keyword evidence="18" id="KW-1185">Reference proteome</keyword>
<evidence type="ECO:0000256" key="15">
    <source>
        <dbReference type="ARBA" id="ARBA00031847"/>
    </source>
</evidence>
<evidence type="ECO:0000256" key="3">
    <source>
        <dbReference type="ARBA" id="ARBA00007726"/>
    </source>
</evidence>
<dbReference type="GO" id="GO:0016787">
    <property type="term" value="F:hydrolase activity"/>
    <property type="evidence" value="ECO:0007669"/>
    <property type="project" value="UniProtKB-KW"/>
</dbReference>
<evidence type="ECO:0000256" key="4">
    <source>
        <dbReference type="ARBA" id="ARBA00021792"/>
    </source>
</evidence>
<sequence length="602" mass="68348">MSKFATTFILDVGNSMQREDSMDKTTYLEKATTVLKSILDSKIIQGRKTDVVELIFAGTDETDNPLAEDGQYENLNLKFSFTQANIKMIKYLDSLKKKPNNGNVDIMDALILALFSMNNFCKKLKYEKRIYILTDCQNDMLLDDFTTVKDQILSMNVSIDRKNEEILKEITEFSNGLIFLDREAISALSQLRTKSVKPTTLLRAPLTFGDPESHPEETLSISVYTYLKTSELSAKSAKKWSSIAENTEPESRTCKVDTVRTLKVTKTNEDGMDEDITVEKEDLIKAYRFGKTLVRYTADDEEAMKFRCSKGLSILGFVKKQKIKRWWLISNTISVIPEPGNSYAHVQFASLYKALFETEYCAMVRFCAREDSALKIGCLVPHEGKPYLLFCQLPYAEDLRPYEFTNLKSLLDPENIKVEDPNSSSSLKPKRNKLEARTVKASEAIQRMENFILSMDLMHAIKNPKGETKEAYKTKDIFNPYIQRVNQCISHRATNQIDSFHPTPLPLCDPKFLASITPIPSLIESSRSCATALKEAFTLLKQETTKKTGKRQWQSNKDILPGENVDAIAADRILQNMGNEDGPDAKRRKGVDGLLEINSLFE</sequence>
<proteinExistence type="inferred from homology"/>
<dbReference type="Gene3D" id="3.40.50.410">
    <property type="entry name" value="von Willebrand factor, type A domain"/>
    <property type="match status" value="1"/>
</dbReference>
<dbReference type="SUPFAM" id="SSF53300">
    <property type="entry name" value="vWA-like"/>
    <property type="match status" value="1"/>
</dbReference>
<dbReference type="EMBL" id="JADGJW010001112">
    <property type="protein sequence ID" value="KAJ3206608.1"/>
    <property type="molecule type" value="Genomic_DNA"/>
</dbReference>
<evidence type="ECO:0000256" key="7">
    <source>
        <dbReference type="ARBA" id="ARBA00022801"/>
    </source>
</evidence>
<keyword evidence="9" id="KW-0067">ATP-binding</keyword>
<dbReference type="InterPro" id="IPR036465">
    <property type="entry name" value="vWFA_dom_sf"/>
</dbReference>
<evidence type="ECO:0000259" key="16">
    <source>
        <dbReference type="SMART" id="SM00559"/>
    </source>
</evidence>
<dbReference type="GO" id="GO:0005524">
    <property type="term" value="F:ATP binding"/>
    <property type="evidence" value="ECO:0007669"/>
    <property type="project" value="UniProtKB-KW"/>
</dbReference>
<comment type="similarity">
    <text evidence="3">Belongs to the ku80 family.</text>
</comment>
<evidence type="ECO:0000256" key="11">
    <source>
        <dbReference type="ARBA" id="ARBA00023125"/>
    </source>
</evidence>
<dbReference type="GO" id="GO:0000723">
    <property type="term" value="P:telomere maintenance"/>
    <property type="evidence" value="ECO:0007669"/>
    <property type="project" value="InterPro"/>
</dbReference>
<dbReference type="GO" id="GO:0042162">
    <property type="term" value="F:telomeric DNA binding"/>
    <property type="evidence" value="ECO:0007669"/>
    <property type="project" value="InterPro"/>
</dbReference>
<dbReference type="PANTHER" id="PTHR12604:SF4">
    <property type="entry name" value="X-RAY REPAIR CROSS-COMPLEMENTING PROTEIN 5"/>
    <property type="match status" value="1"/>
</dbReference>
<feature type="non-terminal residue" evidence="17">
    <location>
        <position position="602"/>
    </location>
</feature>
<evidence type="ECO:0000256" key="12">
    <source>
        <dbReference type="ARBA" id="ARBA00023172"/>
    </source>
</evidence>
<keyword evidence="5" id="KW-0547">Nucleotide-binding</keyword>
<evidence type="ECO:0000256" key="1">
    <source>
        <dbReference type="ARBA" id="ARBA00004123"/>
    </source>
</evidence>
<dbReference type="GO" id="GO:0006310">
    <property type="term" value="P:DNA recombination"/>
    <property type="evidence" value="ECO:0007669"/>
    <property type="project" value="UniProtKB-KW"/>
</dbReference>
<dbReference type="SUPFAM" id="SSF100939">
    <property type="entry name" value="SPOC domain-like"/>
    <property type="match status" value="1"/>
</dbReference>
<dbReference type="GO" id="GO:0000781">
    <property type="term" value="C:chromosome, telomeric region"/>
    <property type="evidence" value="ECO:0007669"/>
    <property type="project" value="UniProtKB-SubCell"/>
</dbReference>
<dbReference type="InterPro" id="IPR024193">
    <property type="entry name" value="Ku80"/>
</dbReference>
<dbReference type="GO" id="GO:0043564">
    <property type="term" value="C:Ku70:Ku80 complex"/>
    <property type="evidence" value="ECO:0007669"/>
    <property type="project" value="InterPro"/>
</dbReference>
<keyword evidence="10" id="KW-0779">Telomere</keyword>
<dbReference type="SMART" id="SM00559">
    <property type="entry name" value="Ku78"/>
    <property type="match status" value="1"/>
</dbReference>
<reference evidence="17" key="1">
    <citation type="submission" date="2020-05" db="EMBL/GenBank/DDBJ databases">
        <title>Phylogenomic resolution of chytrid fungi.</title>
        <authorList>
            <person name="Stajich J.E."/>
            <person name="Amses K."/>
            <person name="Simmons R."/>
            <person name="Seto K."/>
            <person name="Myers J."/>
            <person name="Bonds A."/>
            <person name="Quandt C.A."/>
            <person name="Barry K."/>
            <person name="Liu P."/>
            <person name="Grigoriev I."/>
            <person name="Longcore J.E."/>
            <person name="James T.Y."/>
        </authorList>
    </citation>
    <scope>NUCLEOTIDE SEQUENCE</scope>
    <source>
        <strain evidence="17">JEL0476</strain>
    </source>
</reference>
<keyword evidence="7" id="KW-0378">Hydrolase</keyword>
<keyword evidence="12" id="KW-0233">DNA recombination</keyword>
<dbReference type="PANTHER" id="PTHR12604">
    <property type="entry name" value="KU AUTOANTIGEN DNA HELICASE"/>
    <property type="match status" value="1"/>
</dbReference>
<dbReference type="GO" id="GO:0004386">
    <property type="term" value="F:helicase activity"/>
    <property type="evidence" value="ECO:0007669"/>
    <property type="project" value="UniProtKB-KW"/>
</dbReference>
<keyword evidence="8" id="KW-0347">Helicase</keyword>
<organism evidence="17 18">
    <name type="scientific">Clydaea vesicula</name>
    <dbReference type="NCBI Taxonomy" id="447962"/>
    <lineage>
        <taxon>Eukaryota</taxon>
        <taxon>Fungi</taxon>
        <taxon>Fungi incertae sedis</taxon>
        <taxon>Chytridiomycota</taxon>
        <taxon>Chytridiomycota incertae sedis</taxon>
        <taxon>Chytridiomycetes</taxon>
        <taxon>Lobulomycetales</taxon>
        <taxon>Lobulomycetaceae</taxon>
        <taxon>Clydaea</taxon>
    </lineage>
</organism>
<keyword evidence="6" id="KW-0227">DNA damage</keyword>
<keyword evidence="14" id="KW-0539">Nucleus</keyword>
<keyword evidence="10" id="KW-0158">Chromosome</keyword>
<feature type="domain" description="Ku" evidence="16">
    <location>
        <begin position="275"/>
        <end position="410"/>
    </location>
</feature>
<keyword evidence="13" id="KW-0234">DNA repair</keyword>
<comment type="subcellular location">
    <subcellularLocation>
        <location evidence="2">Chromosome</location>
        <location evidence="2">Telomere</location>
    </subcellularLocation>
    <subcellularLocation>
        <location evidence="1">Nucleus</location>
    </subcellularLocation>
</comment>
<dbReference type="Proteomes" id="UP001211065">
    <property type="component" value="Unassembled WGS sequence"/>
</dbReference>
<accession>A0AAD5XSP8</accession>
<dbReference type="GO" id="GO:0003690">
    <property type="term" value="F:double-stranded DNA binding"/>
    <property type="evidence" value="ECO:0007669"/>
    <property type="project" value="TreeGrafter"/>
</dbReference>
<evidence type="ECO:0000256" key="9">
    <source>
        <dbReference type="ARBA" id="ARBA00022840"/>
    </source>
</evidence>
<evidence type="ECO:0000256" key="10">
    <source>
        <dbReference type="ARBA" id="ARBA00022895"/>
    </source>
</evidence>
<evidence type="ECO:0000256" key="8">
    <source>
        <dbReference type="ARBA" id="ARBA00022806"/>
    </source>
</evidence>
<evidence type="ECO:0000256" key="14">
    <source>
        <dbReference type="ARBA" id="ARBA00023242"/>
    </source>
</evidence>
<dbReference type="GO" id="GO:0006303">
    <property type="term" value="P:double-strand break repair via nonhomologous end joining"/>
    <property type="evidence" value="ECO:0007669"/>
    <property type="project" value="InterPro"/>
</dbReference>
<dbReference type="InterPro" id="IPR006164">
    <property type="entry name" value="DNA_bd_Ku70/Ku80"/>
</dbReference>
<protein>
    <recommendedName>
        <fullName evidence="4">ATP-dependent DNA helicase II subunit 2</fullName>
    </recommendedName>
    <alternativeName>
        <fullName evidence="15">ATP-dependent DNA helicase II subunit Ku80</fullName>
    </alternativeName>
</protein>
<evidence type="ECO:0000313" key="17">
    <source>
        <dbReference type="EMBL" id="KAJ3206608.1"/>
    </source>
</evidence>
<dbReference type="Gene3D" id="1.10.1600.10">
    <property type="match status" value="1"/>
</dbReference>
<evidence type="ECO:0000256" key="13">
    <source>
        <dbReference type="ARBA" id="ARBA00023204"/>
    </source>
</evidence>
<evidence type="ECO:0000256" key="6">
    <source>
        <dbReference type="ARBA" id="ARBA00022763"/>
    </source>
</evidence>
<dbReference type="CDD" id="cd00873">
    <property type="entry name" value="KU80"/>
    <property type="match status" value="1"/>
</dbReference>
<dbReference type="GO" id="GO:0003684">
    <property type="term" value="F:damaged DNA binding"/>
    <property type="evidence" value="ECO:0007669"/>
    <property type="project" value="InterPro"/>
</dbReference>
<keyword evidence="11" id="KW-0238">DNA-binding</keyword>
<name>A0AAD5XSP8_9FUNG</name>
<evidence type="ECO:0000256" key="5">
    <source>
        <dbReference type="ARBA" id="ARBA00022741"/>
    </source>
</evidence>
<evidence type="ECO:0000313" key="18">
    <source>
        <dbReference type="Proteomes" id="UP001211065"/>
    </source>
</evidence>
<dbReference type="Pfam" id="PF02735">
    <property type="entry name" value="Ku"/>
    <property type="match status" value="1"/>
</dbReference>